<dbReference type="PANTHER" id="PTHR30483:SF38">
    <property type="entry name" value="BLR7848 PROTEIN"/>
    <property type="match status" value="1"/>
</dbReference>
<dbReference type="AlphaFoldDB" id="A0A418X6R3"/>
<dbReference type="EMBL" id="QYUN01000002">
    <property type="protein sequence ID" value="RJG08163.1"/>
    <property type="molecule type" value="Genomic_DNA"/>
</dbReference>
<dbReference type="Gene3D" id="3.40.50.2300">
    <property type="match status" value="2"/>
</dbReference>
<evidence type="ECO:0000313" key="6">
    <source>
        <dbReference type="Proteomes" id="UP000285190"/>
    </source>
</evidence>
<dbReference type="InterPro" id="IPR051010">
    <property type="entry name" value="BCAA_transport"/>
</dbReference>
<dbReference type="PANTHER" id="PTHR30483">
    <property type="entry name" value="LEUCINE-SPECIFIC-BINDING PROTEIN"/>
    <property type="match status" value="1"/>
</dbReference>
<dbReference type="OrthoDB" id="5290698at2"/>
<evidence type="ECO:0000256" key="2">
    <source>
        <dbReference type="ARBA" id="ARBA00022729"/>
    </source>
</evidence>
<feature type="signal peptide" evidence="3">
    <location>
        <begin position="1"/>
        <end position="27"/>
    </location>
</feature>
<keyword evidence="6" id="KW-1185">Reference proteome</keyword>
<feature type="chain" id="PRO_5019404456" evidence="3">
    <location>
        <begin position="28"/>
        <end position="390"/>
    </location>
</feature>
<evidence type="ECO:0000256" key="3">
    <source>
        <dbReference type="SAM" id="SignalP"/>
    </source>
</evidence>
<dbReference type="CDD" id="cd06333">
    <property type="entry name" value="PBP1_ABC_RPA1789-like"/>
    <property type="match status" value="1"/>
</dbReference>
<comment type="caution">
    <text evidence="5">The sequence shown here is derived from an EMBL/GenBank/DDBJ whole genome shotgun (WGS) entry which is preliminary data.</text>
</comment>
<dbReference type="InterPro" id="IPR028082">
    <property type="entry name" value="Peripla_BP_I"/>
</dbReference>
<keyword evidence="2 3" id="KW-0732">Signal</keyword>
<proteinExistence type="inferred from homology"/>
<evidence type="ECO:0000256" key="1">
    <source>
        <dbReference type="ARBA" id="ARBA00010062"/>
    </source>
</evidence>
<sequence length="390" mass="41162">MKTTLLKAILPAMVCAAFAATSGTAVAQIKVGVTVSATGPAASLGIPEKNTFALLPKQIGGKTVEYIVLDDASDTTTAVKNTRKMVAEDKVDVIVGSTVTPNSLAMIDVAVESETPMISMAASAAIVSPVDARRRWVFKTPQNDSHMSTAITGHMADAGVKTVAFIGFNDAYGEGWFREFSKLAEVRKIQMIANERFARTDTSVTGQILKIMSANPDAVLIAGSGTPAALPQKTLKERGYKGKIYQTHGVANNDFLRVCGKDCEGTLLPSGPLLVAEQLPDSNPVKKSAMAYKTAYEKANGAGSVSTFGGHAWDTGVLLSAAIPEALKKGQPGTKEFRAALRDALENVKNLPASHGIFNMGPTDHLGLDQRSRVMVQVVNGKWKLAGSAD</sequence>
<dbReference type="SUPFAM" id="SSF53822">
    <property type="entry name" value="Periplasmic binding protein-like I"/>
    <property type="match status" value="1"/>
</dbReference>
<gene>
    <name evidence="5" type="ORF">D3870_17400</name>
</gene>
<reference evidence="5 6" key="1">
    <citation type="submission" date="2018-09" db="EMBL/GenBank/DDBJ databases">
        <authorList>
            <person name="Zhu H."/>
        </authorList>
    </citation>
    <scope>NUCLEOTIDE SEQUENCE [LARGE SCALE GENOMIC DNA]</scope>
    <source>
        <strain evidence="5 6">K2R10-39</strain>
    </source>
</reference>
<accession>A0A418X6R3</accession>
<feature type="domain" description="Leucine-binding protein" evidence="4">
    <location>
        <begin position="28"/>
        <end position="372"/>
    </location>
</feature>
<comment type="similarity">
    <text evidence="1">Belongs to the leucine-binding protein family.</text>
</comment>
<dbReference type="InterPro" id="IPR028081">
    <property type="entry name" value="Leu-bd"/>
</dbReference>
<protein>
    <submittedName>
        <fullName evidence="5">ABC transporter substrate-binding protein</fullName>
    </submittedName>
</protein>
<evidence type="ECO:0000259" key="4">
    <source>
        <dbReference type="Pfam" id="PF13458"/>
    </source>
</evidence>
<dbReference type="Pfam" id="PF13458">
    <property type="entry name" value="Peripla_BP_6"/>
    <property type="match status" value="1"/>
</dbReference>
<name>A0A418X6R3_9BURK</name>
<organism evidence="5 6">
    <name type="scientific">Noviherbaspirillum cavernae</name>
    <dbReference type="NCBI Taxonomy" id="2320862"/>
    <lineage>
        <taxon>Bacteria</taxon>
        <taxon>Pseudomonadati</taxon>
        <taxon>Pseudomonadota</taxon>
        <taxon>Betaproteobacteria</taxon>
        <taxon>Burkholderiales</taxon>
        <taxon>Oxalobacteraceae</taxon>
        <taxon>Noviherbaspirillum</taxon>
    </lineage>
</organism>
<evidence type="ECO:0000313" key="5">
    <source>
        <dbReference type="EMBL" id="RJG08163.1"/>
    </source>
</evidence>
<dbReference type="Proteomes" id="UP000285190">
    <property type="component" value="Unassembled WGS sequence"/>
</dbReference>